<dbReference type="EC" id="1.3.1.106" evidence="4"/>
<accession>A0A964E2Y8</accession>
<protein>
    <submittedName>
        <fullName evidence="4">Cobalt-precorrin-6A reductase</fullName>
        <ecNumber evidence="4">1.3.1.106</ecNumber>
    </submittedName>
</protein>
<evidence type="ECO:0000256" key="3">
    <source>
        <dbReference type="ARBA" id="ARBA00023002"/>
    </source>
</evidence>
<evidence type="ECO:0000313" key="4">
    <source>
        <dbReference type="EMBL" id="MCB8879809.1"/>
    </source>
</evidence>
<dbReference type="AlphaFoldDB" id="A0A964E2Y8"/>
<evidence type="ECO:0000313" key="5">
    <source>
        <dbReference type="Proteomes" id="UP000721844"/>
    </source>
</evidence>
<comment type="pathway">
    <text evidence="1">Cofactor biosynthesis; adenosylcobalamin biosynthesis.</text>
</comment>
<organism evidence="4 5">
    <name type="scientific">Acidisoma cellulosilyticum</name>
    <dbReference type="NCBI Taxonomy" id="2802395"/>
    <lineage>
        <taxon>Bacteria</taxon>
        <taxon>Pseudomonadati</taxon>
        <taxon>Pseudomonadota</taxon>
        <taxon>Alphaproteobacteria</taxon>
        <taxon>Acetobacterales</taxon>
        <taxon>Acidocellaceae</taxon>
        <taxon>Acidisoma</taxon>
    </lineage>
</organism>
<comment type="caution">
    <text evidence="4">The sequence shown here is derived from an EMBL/GenBank/DDBJ whole genome shotgun (WGS) entry which is preliminary data.</text>
</comment>
<dbReference type="PANTHER" id="PTHR36925:SF1">
    <property type="entry name" value="COBALT-PRECORRIN-6A REDUCTASE"/>
    <property type="match status" value="1"/>
</dbReference>
<dbReference type="GO" id="GO:0009236">
    <property type="term" value="P:cobalamin biosynthetic process"/>
    <property type="evidence" value="ECO:0007669"/>
    <property type="project" value="UniProtKB-KW"/>
</dbReference>
<gene>
    <name evidence="4" type="ORF">ACELLULO517_06150</name>
</gene>
<dbReference type="Proteomes" id="UP000721844">
    <property type="component" value="Unassembled WGS sequence"/>
</dbReference>
<dbReference type="NCBIfam" id="NF005968">
    <property type="entry name" value="PRK08057.1-2"/>
    <property type="match status" value="1"/>
</dbReference>
<proteinExistence type="predicted"/>
<dbReference type="EMBL" id="JAESVA010000002">
    <property type="protein sequence ID" value="MCB8879809.1"/>
    <property type="molecule type" value="Genomic_DNA"/>
</dbReference>
<keyword evidence="5" id="KW-1185">Reference proteome</keyword>
<dbReference type="InterPro" id="IPR003723">
    <property type="entry name" value="Precorrin-6x_reduct"/>
</dbReference>
<dbReference type="PROSITE" id="PS51014">
    <property type="entry name" value="COBK_CBIJ"/>
    <property type="match status" value="1"/>
</dbReference>
<dbReference type="GO" id="GO:0016994">
    <property type="term" value="F:precorrin-6A reductase activity"/>
    <property type="evidence" value="ECO:0007669"/>
    <property type="project" value="InterPro"/>
</dbReference>
<dbReference type="PANTHER" id="PTHR36925">
    <property type="entry name" value="COBALT-PRECORRIN-6A REDUCTASE"/>
    <property type="match status" value="1"/>
</dbReference>
<evidence type="ECO:0000256" key="1">
    <source>
        <dbReference type="ARBA" id="ARBA00004953"/>
    </source>
</evidence>
<reference evidence="4 5" key="1">
    <citation type="journal article" date="2021" name="Microorganisms">
        <title>Acidisoma silvae sp. nov. and Acidisomacellulosilytica sp. nov., Two Acidophilic Bacteria Isolated from Decaying Wood, Hydrolyzing Cellulose and Producing Poly-3-hydroxybutyrate.</title>
        <authorList>
            <person name="Mieszkin S."/>
            <person name="Pouder E."/>
            <person name="Uroz S."/>
            <person name="Simon-Colin C."/>
            <person name="Alain K."/>
        </authorList>
    </citation>
    <scope>NUCLEOTIDE SEQUENCE [LARGE SCALE GENOMIC DNA]</scope>
    <source>
        <strain evidence="4 5">HW T5.17</strain>
    </source>
</reference>
<name>A0A964E2Y8_9PROT</name>
<sequence>MRVLILGGTTEASGLARLVADQDWISPVLSFAGRTLSPVLPPIPHRIGGFGGVDGLAGFLRAEKVDLMIDATHPFANRISNNAAQAAEIAGLPRLILQRGPWLAGLGDDWRVVPSVTEAAKAIGAQPKRVFLTIGRQDLLPFRDLAPQHDYLIRSVDAPDMALLPPRVEILTGRGPFDAEAERALMTIKQSQVLVTKNSGGADGKLAAARALGLPVIMVARQAPPPGEIVETPAEALAWIARHAGRGPTERGA</sequence>
<keyword evidence="2" id="KW-0169">Cobalamin biosynthesis</keyword>
<evidence type="ECO:0000256" key="2">
    <source>
        <dbReference type="ARBA" id="ARBA00022573"/>
    </source>
</evidence>
<keyword evidence="3 4" id="KW-0560">Oxidoreductase</keyword>
<dbReference type="Pfam" id="PF02571">
    <property type="entry name" value="CbiJ"/>
    <property type="match status" value="1"/>
</dbReference>